<keyword evidence="9" id="KW-0732">Signal</keyword>
<keyword evidence="8" id="KW-0464">Manganese</keyword>
<evidence type="ECO:0000256" key="1">
    <source>
        <dbReference type="ARBA" id="ARBA00000366"/>
    </source>
</evidence>
<feature type="chain" id="PRO_5046778665" description="Manganese lipoxygenase" evidence="9">
    <location>
        <begin position="20"/>
        <end position="600"/>
    </location>
</feature>
<feature type="domain" description="Lipoxygenase" evidence="10">
    <location>
        <begin position="169"/>
        <end position="600"/>
    </location>
</feature>
<reference evidence="11 12" key="1">
    <citation type="submission" date="2024-01" db="EMBL/GenBank/DDBJ databases">
        <title>Complete genome of Cladobotryum mycophilum ATHUM6906.</title>
        <authorList>
            <person name="Christinaki A.C."/>
            <person name="Myridakis A.I."/>
            <person name="Kouvelis V.N."/>
        </authorList>
    </citation>
    <scope>NUCLEOTIDE SEQUENCE [LARGE SCALE GENOMIC DNA]</scope>
    <source>
        <strain evidence="11 12">ATHUM6906</strain>
    </source>
</reference>
<dbReference type="InterPro" id="IPR036226">
    <property type="entry name" value="LipOase_C_sf"/>
</dbReference>
<dbReference type="SUPFAM" id="SSF48484">
    <property type="entry name" value="Lipoxigenase"/>
    <property type="match status" value="1"/>
</dbReference>
<dbReference type="Gene3D" id="1.20.245.10">
    <property type="entry name" value="Lipoxygenase-1, Domain 5"/>
    <property type="match status" value="1"/>
</dbReference>
<evidence type="ECO:0000256" key="3">
    <source>
        <dbReference type="ARBA" id="ARBA00013178"/>
    </source>
</evidence>
<organism evidence="11 12">
    <name type="scientific">Cladobotryum mycophilum</name>
    <dbReference type="NCBI Taxonomy" id="491253"/>
    <lineage>
        <taxon>Eukaryota</taxon>
        <taxon>Fungi</taxon>
        <taxon>Dikarya</taxon>
        <taxon>Ascomycota</taxon>
        <taxon>Pezizomycotina</taxon>
        <taxon>Sordariomycetes</taxon>
        <taxon>Hypocreomycetidae</taxon>
        <taxon>Hypocreales</taxon>
        <taxon>Hypocreaceae</taxon>
        <taxon>Cladobotryum</taxon>
    </lineage>
</organism>
<proteinExistence type="predicted"/>
<dbReference type="EC" id="1.13.11.45" evidence="3"/>
<dbReference type="PANTHER" id="PTHR11771">
    <property type="entry name" value="LIPOXYGENASE"/>
    <property type="match status" value="1"/>
</dbReference>
<feature type="signal peptide" evidence="9">
    <location>
        <begin position="1"/>
        <end position="19"/>
    </location>
</feature>
<dbReference type="Pfam" id="PF00305">
    <property type="entry name" value="Lipoxygenase"/>
    <property type="match status" value="1"/>
</dbReference>
<evidence type="ECO:0000256" key="2">
    <source>
        <dbReference type="ARBA" id="ARBA00001936"/>
    </source>
</evidence>
<accession>A0ABR0SEA0</accession>
<evidence type="ECO:0000256" key="8">
    <source>
        <dbReference type="ARBA" id="ARBA00023211"/>
    </source>
</evidence>
<evidence type="ECO:0000313" key="12">
    <source>
        <dbReference type="Proteomes" id="UP001338125"/>
    </source>
</evidence>
<dbReference type="InterPro" id="IPR013819">
    <property type="entry name" value="LipOase_C"/>
</dbReference>
<keyword evidence="7" id="KW-0560">Oxidoreductase</keyword>
<evidence type="ECO:0000256" key="6">
    <source>
        <dbReference type="ARBA" id="ARBA00022964"/>
    </source>
</evidence>
<dbReference type="Gene3D" id="3.10.450.60">
    <property type="match status" value="1"/>
</dbReference>
<comment type="catalytic activity">
    <reaction evidence="1">
        <text>(9Z,12Z)-octadecadienoate + O2 = (11S)-hydroperoxy-(9Z,12Z)-octadecadienoate</text>
        <dbReference type="Rhea" id="RHEA:18993"/>
        <dbReference type="ChEBI" id="CHEBI:15379"/>
        <dbReference type="ChEBI" id="CHEBI:30245"/>
        <dbReference type="ChEBI" id="CHEBI:57467"/>
        <dbReference type="EC" id="1.13.11.45"/>
    </reaction>
</comment>
<dbReference type="PROSITE" id="PS51393">
    <property type="entry name" value="LIPOXYGENASE_3"/>
    <property type="match status" value="1"/>
</dbReference>
<gene>
    <name evidence="11" type="ORF">PT974_08761</name>
</gene>
<protein>
    <recommendedName>
        <fullName evidence="4">Manganese lipoxygenase</fullName>
        <ecNumber evidence="3">1.13.11.45</ecNumber>
    </recommendedName>
</protein>
<name>A0ABR0SEA0_9HYPO</name>
<dbReference type="InterPro" id="IPR000907">
    <property type="entry name" value="LipOase"/>
</dbReference>
<comment type="caution">
    <text evidence="11">The sequence shown here is derived from an EMBL/GenBank/DDBJ whole genome shotgun (WGS) entry which is preliminary data.</text>
</comment>
<sequence>MRTQAACLLLSSLASLVSAAPQLSARQDASAASLPQNDPNPAARKAEVAKRNAGFIYGPSLIGEAAPFPNGTLGNALSQHDMDLWGVDRKEIDGRIAMDVQALNPAIQANGGLKSLDDYANILYKGQWKNANPRSTAPGIMTNYTQDLLFSMERLSQNPYSLVAIKPTQKLPFTLDDATSKKIANATLQQLQASSSLFYIDYTYQLRYAKTKIAPARYGAACSAYFYIHPVTKDFLPLAIKTNYGKDLIYTPLDTATDWLLAKLMFNVNDMFHSQMLHLVITHDVSEAVHEAALHTVSPNHPIMLILDRLMLQGYSSRIVGEELCFNEGGHWDQLMYINNTGCRQFVTESWPVAGRYQAGYLRTDLKARGLLNDKNQHPFKSFPFYQDASEIYDGYRAFFASFVNSYYKTDGDLAKDYEIQNWFVEATARASVHDFPQVKLPNQPATKATLIDALTHFGFIVSVGHHALNGGDPVGSKATLPFHLPALFAPVPDAKGVKDLMPFMPSPQQAVHYIGFIASFNRPFYETSGRTLEDAFIDDAMLKKLNKETTAAAKKFLADMQNLSDRVRARGFDKNGLSMGMPFVYRTLDPNYIPFFSSV</sequence>
<evidence type="ECO:0000256" key="4">
    <source>
        <dbReference type="ARBA" id="ARBA00021175"/>
    </source>
</evidence>
<comment type="cofactor">
    <cofactor evidence="2">
        <name>Mn(2+)</name>
        <dbReference type="ChEBI" id="CHEBI:29035"/>
    </cofactor>
</comment>
<evidence type="ECO:0000256" key="9">
    <source>
        <dbReference type="SAM" id="SignalP"/>
    </source>
</evidence>
<keyword evidence="6" id="KW-0223">Dioxygenase</keyword>
<evidence type="ECO:0000256" key="7">
    <source>
        <dbReference type="ARBA" id="ARBA00023002"/>
    </source>
</evidence>
<evidence type="ECO:0000259" key="10">
    <source>
        <dbReference type="PROSITE" id="PS51393"/>
    </source>
</evidence>
<keyword evidence="5" id="KW-0479">Metal-binding</keyword>
<keyword evidence="12" id="KW-1185">Reference proteome</keyword>
<evidence type="ECO:0000256" key="5">
    <source>
        <dbReference type="ARBA" id="ARBA00022723"/>
    </source>
</evidence>
<dbReference type="Proteomes" id="UP001338125">
    <property type="component" value="Unassembled WGS sequence"/>
</dbReference>
<dbReference type="EMBL" id="JAVFKD010000014">
    <property type="protein sequence ID" value="KAK5990493.1"/>
    <property type="molecule type" value="Genomic_DNA"/>
</dbReference>
<evidence type="ECO:0000313" key="11">
    <source>
        <dbReference type="EMBL" id="KAK5990493.1"/>
    </source>
</evidence>